<organism evidence="9">
    <name type="scientific">marine sediment metagenome</name>
    <dbReference type="NCBI Taxonomy" id="412755"/>
    <lineage>
        <taxon>unclassified sequences</taxon>
        <taxon>metagenomes</taxon>
        <taxon>ecological metagenomes</taxon>
    </lineage>
</organism>
<keyword evidence="5" id="KW-0408">Iron</keyword>
<evidence type="ECO:0000259" key="8">
    <source>
        <dbReference type="SMART" id="SM00986"/>
    </source>
</evidence>
<protein>
    <recommendedName>
        <fullName evidence="8">Uracil-DNA glycosylase-like domain-containing protein</fullName>
    </recommendedName>
</protein>
<dbReference type="InterPro" id="IPR051536">
    <property type="entry name" value="UDG_Type-4/5"/>
</dbReference>
<feature type="non-terminal residue" evidence="9">
    <location>
        <position position="270"/>
    </location>
</feature>
<evidence type="ECO:0000256" key="6">
    <source>
        <dbReference type="ARBA" id="ARBA00023014"/>
    </source>
</evidence>
<dbReference type="Pfam" id="PF03167">
    <property type="entry name" value="UDG"/>
    <property type="match status" value="1"/>
</dbReference>
<dbReference type="SMART" id="SM00987">
    <property type="entry name" value="UreE_C"/>
    <property type="match status" value="1"/>
</dbReference>
<evidence type="ECO:0000256" key="5">
    <source>
        <dbReference type="ARBA" id="ARBA00023004"/>
    </source>
</evidence>
<dbReference type="GO" id="GO:0046872">
    <property type="term" value="F:metal ion binding"/>
    <property type="evidence" value="ECO:0007669"/>
    <property type="project" value="UniProtKB-KW"/>
</dbReference>
<keyword evidence="6" id="KW-0411">Iron-sulfur</keyword>
<reference evidence="9" key="1">
    <citation type="journal article" date="2015" name="Nature">
        <title>Complex archaea that bridge the gap between prokaryotes and eukaryotes.</title>
        <authorList>
            <person name="Spang A."/>
            <person name="Saw J.H."/>
            <person name="Jorgensen S.L."/>
            <person name="Zaremba-Niedzwiedzka K."/>
            <person name="Martijn J."/>
            <person name="Lind A.E."/>
            <person name="van Eijk R."/>
            <person name="Schleper C."/>
            <person name="Guy L."/>
            <person name="Ettema T.J."/>
        </authorList>
    </citation>
    <scope>NUCLEOTIDE SEQUENCE</scope>
</reference>
<dbReference type="SMART" id="SM00986">
    <property type="entry name" value="UDG"/>
    <property type="match status" value="1"/>
</dbReference>
<dbReference type="AlphaFoldDB" id="A0A0F9AIH3"/>
<sequence length="270" mass="30926">MPGFFKKAEFQDDSFKTQRSYSCFSCGLCDDVTAPKIKPYGKFGKFILIIGDAPLESSKAKGNPWKGQSGRLLKNTLNSFGIDLYEDCLSINAVNCRPPNDRLPDNNEVICCRNVHVFKTIEKYNPHVILLLGNSALFSFLGHRWKRKLGGIDKWRGWNIPDVDYKAWVCPIFHPSFVISQDRKEVLVIWKNDIDKALKKVKEKLARYKEPTINYITDLSPLNDIKIGMSAFDYETTGLKPHLQIQKIVCASIAYDENHVYVFPMPNKKK</sequence>
<keyword evidence="3" id="KW-0227">DNA damage</keyword>
<evidence type="ECO:0000256" key="2">
    <source>
        <dbReference type="ARBA" id="ARBA00022723"/>
    </source>
</evidence>
<evidence type="ECO:0000256" key="7">
    <source>
        <dbReference type="ARBA" id="ARBA00023204"/>
    </source>
</evidence>
<dbReference type="Gene3D" id="3.40.470.10">
    <property type="entry name" value="Uracil-DNA glycosylase-like domain"/>
    <property type="match status" value="1"/>
</dbReference>
<keyword evidence="2" id="KW-0479">Metal-binding</keyword>
<keyword evidence="7" id="KW-0234">DNA repair</keyword>
<proteinExistence type="predicted"/>
<evidence type="ECO:0000256" key="3">
    <source>
        <dbReference type="ARBA" id="ARBA00022763"/>
    </source>
</evidence>
<evidence type="ECO:0000256" key="4">
    <source>
        <dbReference type="ARBA" id="ARBA00022801"/>
    </source>
</evidence>
<evidence type="ECO:0000313" key="9">
    <source>
        <dbReference type="EMBL" id="KKK98110.1"/>
    </source>
</evidence>
<dbReference type="PANTHER" id="PTHR33693:SF1">
    <property type="entry name" value="TYPE-4 URACIL-DNA GLYCOSYLASE"/>
    <property type="match status" value="1"/>
</dbReference>
<keyword evidence="4" id="KW-0378">Hydrolase</keyword>
<dbReference type="EMBL" id="LAZR01045757">
    <property type="protein sequence ID" value="KKK98110.1"/>
    <property type="molecule type" value="Genomic_DNA"/>
</dbReference>
<comment type="caution">
    <text evidence="9">The sequence shown here is derived from an EMBL/GenBank/DDBJ whole genome shotgun (WGS) entry which is preliminary data.</text>
</comment>
<feature type="domain" description="Uracil-DNA glycosylase-like" evidence="8">
    <location>
        <begin position="38"/>
        <end position="191"/>
    </location>
</feature>
<evidence type="ECO:0000256" key="1">
    <source>
        <dbReference type="ARBA" id="ARBA00022485"/>
    </source>
</evidence>
<keyword evidence="1" id="KW-0004">4Fe-4S</keyword>
<dbReference type="GO" id="GO:0051539">
    <property type="term" value="F:4 iron, 4 sulfur cluster binding"/>
    <property type="evidence" value="ECO:0007669"/>
    <property type="project" value="UniProtKB-KW"/>
</dbReference>
<dbReference type="InterPro" id="IPR036895">
    <property type="entry name" value="Uracil-DNA_glycosylase-like_sf"/>
</dbReference>
<dbReference type="GO" id="GO:0097506">
    <property type="term" value="F:deaminated base DNA N-glycosylase activity"/>
    <property type="evidence" value="ECO:0007669"/>
    <property type="project" value="UniProtKB-ARBA"/>
</dbReference>
<dbReference type="PANTHER" id="PTHR33693">
    <property type="entry name" value="TYPE-5 URACIL-DNA GLYCOSYLASE"/>
    <property type="match status" value="1"/>
</dbReference>
<gene>
    <name evidence="9" type="ORF">LCGC14_2646020</name>
</gene>
<name>A0A0F9AIH3_9ZZZZ</name>
<dbReference type="SUPFAM" id="SSF52141">
    <property type="entry name" value="Uracil-DNA glycosylase-like"/>
    <property type="match status" value="1"/>
</dbReference>
<accession>A0A0F9AIH3</accession>
<dbReference type="InterPro" id="IPR005122">
    <property type="entry name" value="Uracil-DNA_glycosylase-like"/>
</dbReference>
<dbReference type="GO" id="GO:0006281">
    <property type="term" value="P:DNA repair"/>
    <property type="evidence" value="ECO:0007669"/>
    <property type="project" value="UniProtKB-KW"/>
</dbReference>